<organism evidence="2 3">
    <name type="scientific">Candidatus Methylobacter titanis</name>
    <dbReference type="NCBI Taxonomy" id="3053457"/>
    <lineage>
        <taxon>Bacteria</taxon>
        <taxon>Pseudomonadati</taxon>
        <taxon>Pseudomonadota</taxon>
        <taxon>Gammaproteobacteria</taxon>
        <taxon>Methylococcales</taxon>
        <taxon>Methylococcaceae</taxon>
        <taxon>Methylobacter</taxon>
    </lineage>
</organism>
<keyword evidence="1" id="KW-0472">Membrane</keyword>
<accession>A0AA43Q3D2</accession>
<comment type="caution">
    <text evidence="2">The sequence shown here is derived from an EMBL/GenBank/DDBJ whole genome shotgun (WGS) entry which is preliminary data.</text>
</comment>
<dbReference type="SUPFAM" id="SSF56935">
    <property type="entry name" value="Porins"/>
    <property type="match status" value="1"/>
</dbReference>
<feature type="transmembrane region" description="Helical" evidence="1">
    <location>
        <begin position="38"/>
        <end position="61"/>
    </location>
</feature>
<evidence type="ECO:0000256" key="1">
    <source>
        <dbReference type="SAM" id="Phobius"/>
    </source>
</evidence>
<dbReference type="InterPro" id="IPR010870">
    <property type="entry name" value="Porin_O/P"/>
</dbReference>
<evidence type="ECO:0000313" key="2">
    <source>
        <dbReference type="EMBL" id="MDI1230954.1"/>
    </source>
</evidence>
<reference evidence="2" key="1">
    <citation type="submission" date="2023-01" db="EMBL/GenBank/DDBJ databases">
        <title>Biogeochemical cycle of methane in antarctic sediments.</title>
        <authorList>
            <person name="Roldan D.M."/>
            <person name="Menes R.J."/>
        </authorList>
    </citation>
    <scope>NUCLEOTIDE SEQUENCE [LARGE SCALE GENOMIC DNA]</scope>
    <source>
        <strain evidence="2">K-2018 MAG008</strain>
    </source>
</reference>
<name>A0AA43Q3D2_9GAMM</name>
<dbReference type="Proteomes" id="UP001160519">
    <property type="component" value="Unassembled WGS sequence"/>
</dbReference>
<dbReference type="EMBL" id="JAQSDF010000018">
    <property type="protein sequence ID" value="MDI1230954.1"/>
    <property type="molecule type" value="Genomic_DNA"/>
</dbReference>
<dbReference type="Pfam" id="PF07396">
    <property type="entry name" value="Porin_O_P"/>
    <property type="match status" value="1"/>
</dbReference>
<gene>
    <name evidence="2" type="ORF">PSU93_07395</name>
</gene>
<keyword evidence="3" id="KW-1185">Reference proteome</keyword>
<proteinExistence type="predicted"/>
<protein>
    <submittedName>
        <fullName evidence="2">Porin</fullName>
    </submittedName>
</protein>
<dbReference type="AlphaFoldDB" id="A0AA43Q3D2"/>
<keyword evidence="1" id="KW-0812">Transmembrane</keyword>
<dbReference type="InterPro" id="IPR023614">
    <property type="entry name" value="Porin_dom_sf"/>
</dbReference>
<evidence type="ECO:0000313" key="3">
    <source>
        <dbReference type="Proteomes" id="UP001160519"/>
    </source>
</evidence>
<sequence>MLCNQTVTNLSLSCHVIFLFLPRPFRQQPEQKMKISKLTLAIATVLGASVTSGAFAMDLYVDTKTKQIFAEPGRGRELMGAFEKVQDAPAKIAEKLDTAEIKAIREDLALKDNAIKALQEHKEESTGPDSVNVKLDKKGLNFETKDKNFQFKLGGRIHADANYSSTDNFQDSKGVHKEANDGTEFRRARIDFGGTFFKDWGFKTVADFADNGVAMKDLFIQYTGLDFMSITVGQQKQNFSRELLESSNDQMFTERSLMNVLSAPVVDRAIGLNLQSRAKKDYTAALGIYGNSITPARTGSTPEVHNAGDEGWGISSRATYAPIEEKTKVLHFGVAGNYRAPDATGDVAQSKALRFDYETNHMSNLNLIDVTVNDVDNIKMVGLETSGLYGPFSAGAEYTHMWIDRKQKGTAIEGGNNNLEMDGWYADAAWTITGESRQYKQGKFYQVDPKKNFSLKNGGWGAWELATRYSAVDLNDAPFKGGKMSNVTVALNWYLNNNIRLMADYTRAFSFTNPAVTTASGADPENNDTFTIRTQLAY</sequence>
<keyword evidence="1" id="KW-1133">Transmembrane helix</keyword>
<dbReference type="Gene3D" id="2.40.160.10">
    <property type="entry name" value="Porin"/>
    <property type="match status" value="1"/>
</dbReference>